<accession>A0A2M6YV16</accession>
<reference evidence="3" key="1">
    <citation type="submission" date="2017-09" db="EMBL/GenBank/DDBJ databases">
        <title>Depth-based differentiation of microbial function through sediment-hosted aquifers and enrichment of novel symbionts in the deep terrestrial subsurface.</title>
        <authorList>
            <person name="Probst A.J."/>
            <person name="Ladd B."/>
            <person name="Jarett J.K."/>
            <person name="Geller-Mcgrath D.E."/>
            <person name="Sieber C.M.K."/>
            <person name="Emerson J.B."/>
            <person name="Anantharaman K."/>
            <person name="Thomas B.C."/>
            <person name="Malmstrom R."/>
            <person name="Stieglmeier M."/>
            <person name="Klingl A."/>
            <person name="Woyke T."/>
            <person name="Ryan C.M."/>
            <person name="Banfield J.F."/>
        </authorList>
    </citation>
    <scope>NUCLEOTIDE SEQUENCE [LARGE SCALE GENOMIC DNA]</scope>
</reference>
<dbReference type="GO" id="GO:0003677">
    <property type="term" value="F:DNA binding"/>
    <property type="evidence" value="ECO:0007669"/>
    <property type="project" value="UniProtKB-KW"/>
</dbReference>
<evidence type="ECO:0000313" key="3">
    <source>
        <dbReference type="Proteomes" id="UP000230184"/>
    </source>
</evidence>
<protein>
    <submittedName>
        <fullName evidence="2">DNA-binding protein</fullName>
    </submittedName>
</protein>
<dbReference type="SUPFAM" id="SSF81593">
    <property type="entry name" value="Nucleotidyltransferase substrate binding subunit/domain"/>
    <property type="match status" value="1"/>
</dbReference>
<dbReference type="Gene3D" id="1.20.120.330">
    <property type="entry name" value="Nucleotidyltransferases domain 2"/>
    <property type="match status" value="1"/>
</dbReference>
<proteinExistence type="predicted"/>
<comment type="caution">
    <text evidence="2">The sequence shown here is derived from an EMBL/GenBank/DDBJ whole genome shotgun (WGS) entry which is preliminary data.</text>
</comment>
<organism evidence="2 3">
    <name type="scientific">Candidatus Roizmanbacteria bacterium CG07_land_8_20_14_0_80_34_15</name>
    <dbReference type="NCBI Taxonomy" id="1974849"/>
    <lineage>
        <taxon>Bacteria</taxon>
        <taxon>Candidatus Roizmaniibacteriota</taxon>
    </lineage>
</organism>
<feature type="domain" description="HEPN" evidence="1">
    <location>
        <begin position="11"/>
        <end position="119"/>
    </location>
</feature>
<dbReference type="SMART" id="SM00748">
    <property type="entry name" value="HEPN"/>
    <property type="match status" value="1"/>
</dbReference>
<dbReference type="EMBL" id="PEWY01000039">
    <property type="protein sequence ID" value="PIU37344.1"/>
    <property type="molecule type" value="Genomic_DNA"/>
</dbReference>
<dbReference type="InterPro" id="IPR007842">
    <property type="entry name" value="HEPN_dom"/>
</dbReference>
<sequence>MSNEKMIKNWLLKAENDIATANDLYKSKHYDWCLFIWHLAIEKALKARILSLNKPIIYVHDLNRLAKETDIIFNQEQVRNMNEITSFNLEARYDDYKFSFYKKANKEYTNKWMEICKNIYMLIVKNI</sequence>
<gene>
    <name evidence="2" type="ORF">COT02_01420</name>
</gene>
<dbReference type="Proteomes" id="UP000230184">
    <property type="component" value="Unassembled WGS sequence"/>
</dbReference>
<name>A0A2M6YV16_9BACT</name>
<keyword evidence="2" id="KW-0238">DNA-binding</keyword>
<evidence type="ECO:0000259" key="1">
    <source>
        <dbReference type="PROSITE" id="PS50910"/>
    </source>
</evidence>
<dbReference type="Pfam" id="PF05168">
    <property type="entry name" value="HEPN"/>
    <property type="match status" value="1"/>
</dbReference>
<dbReference type="PROSITE" id="PS50910">
    <property type="entry name" value="HEPN"/>
    <property type="match status" value="1"/>
</dbReference>
<evidence type="ECO:0000313" key="2">
    <source>
        <dbReference type="EMBL" id="PIU37344.1"/>
    </source>
</evidence>
<dbReference type="AlphaFoldDB" id="A0A2M6YV16"/>